<dbReference type="InterPro" id="IPR051200">
    <property type="entry name" value="Host-pathogen_enzymatic-act"/>
</dbReference>
<evidence type="ECO:0000313" key="5">
    <source>
        <dbReference type="Proteomes" id="UP001589865"/>
    </source>
</evidence>
<name>A0ABV6JZE8_9PROT</name>
<feature type="domain" description="YNCE-like beta-propeller" evidence="3">
    <location>
        <begin position="126"/>
        <end position="332"/>
    </location>
</feature>
<keyword evidence="5" id="KW-1185">Reference proteome</keyword>
<dbReference type="PANTHER" id="PTHR47197:SF3">
    <property type="entry name" value="DIHYDRO-HEME D1 DEHYDROGENASE"/>
    <property type="match status" value="1"/>
</dbReference>
<dbReference type="InterPro" id="IPR011048">
    <property type="entry name" value="Haem_d1_sf"/>
</dbReference>
<keyword evidence="1" id="KW-0732">Signal</keyword>
<dbReference type="PANTHER" id="PTHR47197">
    <property type="entry name" value="PROTEIN NIRF"/>
    <property type="match status" value="1"/>
</dbReference>
<sequence>MTDPSHRCASRRAWLGGGVARRPLLGSALLIAAALTWTLPAAAEPTLGTTRRIAPGLYELVVSDTPKQVYVASAGDRGKDNARILALDPATLEPRGAIELGGDPAFGLAINNRTGMIYTTNTRDGSVSAISVRDNRVVATIKPDSDGKRQVRQVLVDPDHDRAYVSAFAREGDAAIWVVDTKANKVERMITADLGPGITGLALDAAGNRLFATALTTNEVVEIDLSKGAVARRFPSGGEGSINIAFDAARRHLIVANQKSGGVTVLDATDGKLLRTVETGAGALSVTVDAPRNRVFVANRGAGTVTVLDADSLAVLATLATGTHPNTVAVDAATGIAYVSNKAATGPRGAPPVDDPKGDTVSVIRP</sequence>
<accession>A0ABV6JZE8</accession>
<evidence type="ECO:0000256" key="1">
    <source>
        <dbReference type="ARBA" id="ARBA00022729"/>
    </source>
</evidence>
<feature type="region of interest" description="Disordered" evidence="2">
    <location>
        <begin position="343"/>
        <end position="366"/>
    </location>
</feature>
<dbReference type="EMBL" id="JBHLUN010000012">
    <property type="protein sequence ID" value="MFC0409903.1"/>
    <property type="molecule type" value="Genomic_DNA"/>
</dbReference>
<dbReference type="Gene3D" id="2.130.10.10">
    <property type="entry name" value="YVTN repeat-like/Quinoprotein amine dehydrogenase"/>
    <property type="match status" value="1"/>
</dbReference>
<dbReference type="Proteomes" id="UP001589865">
    <property type="component" value="Unassembled WGS sequence"/>
</dbReference>
<dbReference type="RefSeq" id="WP_377045653.1">
    <property type="nucleotide sequence ID" value="NZ_JBHLUN010000012.1"/>
</dbReference>
<evidence type="ECO:0000313" key="4">
    <source>
        <dbReference type="EMBL" id="MFC0409903.1"/>
    </source>
</evidence>
<gene>
    <name evidence="4" type="ORF">ACFFGY_16750</name>
</gene>
<evidence type="ECO:0000259" key="3">
    <source>
        <dbReference type="Pfam" id="PF21783"/>
    </source>
</evidence>
<comment type="caution">
    <text evidence="4">The sequence shown here is derived from an EMBL/GenBank/DDBJ whole genome shotgun (WGS) entry which is preliminary data.</text>
</comment>
<dbReference type="InterPro" id="IPR011964">
    <property type="entry name" value="YVTN_b-propeller_repeat"/>
</dbReference>
<proteinExistence type="predicted"/>
<evidence type="ECO:0000256" key="2">
    <source>
        <dbReference type="SAM" id="MobiDB-lite"/>
    </source>
</evidence>
<protein>
    <submittedName>
        <fullName evidence="4">YncE family protein</fullName>
    </submittedName>
</protein>
<dbReference type="NCBIfam" id="TIGR02276">
    <property type="entry name" value="beta_rpt_yvtn"/>
    <property type="match status" value="1"/>
</dbReference>
<dbReference type="InterPro" id="IPR015943">
    <property type="entry name" value="WD40/YVTN_repeat-like_dom_sf"/>
</dbReference>
<organism evidence="4 5">
    <name type="scientific">Roseomonas elaeocarpi</name>
    <dbReference type="NCBI Taxonomy" id="907779"/>
    <lineage>
        <taxon>Bacteria</taxon>
        <taxon>Pseudomonadati</taxon>
        <taxon>Pseudomonadota</taxon>
        <taxon>Alphaproteobacteria</taxon>
        <taxon>Acetobacterales</taxon>
        <taxon>Roseomonadaceae</taxon>
        <taxon>Roseomonas</taxon>
    </lineage>
</organism>
<reference evidence="4 5" key="1">
    <citation type="submission" date="2024-09" db="EMBL/GenBank/DDBJ databases">
        <authorList>
            <person name="Sun Q."/>
            <person name="Mori K."/>
        </authorList>
    </citation>
    <scope>NUCLEOTIDE SEQUENCE [LARGE SCALE GENOMIC DNA]</scope>
    <source>
        <strain evidence="4 5">TBRC 5777</strain>
    </source>
</reference>
<dbReference type="SUPFAM" id="SSF51004">
    <property type="entry name" value="C-terminal (heme d1) domain of cytochrome cd1-nitrite reductase"/>
    <property type="match status" value="1"/>
</dbReference>
<dbReference type="Pfam" id="PF21783">
    <property type="entry name" value="YNCE"/>
    <property type="match status" value="1"/>
</dbReference>
<dbReference type="InterPro" id="IPR048433">
    <property type="entry name" value="YNCE-like_beta-prop"/>
</dbReference>